<keyword evidence="1" id="KW-0645">Protease</keyword>
<gene>
    <name evidence="1" type="ORF">QNJ86_02780</name>
</gene>
<comment type="caution">
    <text evidence="1">The sequence shown here is derived from an EMBL/GenBank/DDBJ whole genome shotgun (WGS) entry which is preliminary data.</text>
</comment>
<reference evidence="1 2" key="1">
    <citation type="submission" date="2023-05" db="EMBL/GenBank/DDBJ databases">
        <title>Gordonibacter KGMB12511T sp. nov., isolated from faeces of healthy Korean.</title>
        <authorList>
            <person name="Kim H.S."/>
            <person name="Kim J.-S."/>
            <person name="Suh M.K."/>
            <person name="Eom M.K."/>
            <person name="Do H.E."/>
            <person name="Lee J.-S."/>
        </authorList>
    </citation>
    <scope>NUCLEOTIDE SEQUENCE [LARGE SCALE GENOMIC DNA]</scope>
    <source>
        <strain evidence="1 2">KGMB12511</strain>
    </source>
</reference>
<name>A0ABT7DJM0_9ACTN</name>
<dbReference type="GO" id="GO:0004180">
    <property type="term" value="F:carboxypeptidase activity"/>
    <property type="evidence" value="ECO:0007669"/>
    <property type="project" value="UniProtKB-KW"/>
</dbReference>
<keyword evidence="2" id="KW-1185">Reference proteome</keyword>
<protein>
    <submittedName>
        <fullName evidence="1">D-alanyl-D-alanine carboxypeptidase</fullName>
    </submittedName>
</protein>
<sequence>MINPTSPRSPLGERVQALYVRVLLRLLPLPINLFKHVSPKIRAEVDYLADGYTFMLSVRGTSLACVCQRDAAGTFHRVPPARVARDVEPGSGLASAQPGAVAVDYVIDFRSLAYAFRCFSGGMTLKGALAERAFSTRGPNDTGVALTYLFTALLRLFFGWRATYRTSASWPSAVRP</sequence>
<keyword evidence="1" id="KW-0378">Hydrolase</keyword>
<organism evidence="1 2">
    <name type="scientific">Gordonibacter faecis</name>
    <dbReference type="NCBI Taxonomy" id="3047475"/>
    <lineage>
        <taxon>Bacteria</taxon>
        <taxon>Bacillati</taxon>
        <taxon>Actinomycetota</taxon>
        <taxon>Coriobacteriia</taxon>
        <taxon>Eggerthellales</taxon>
        <taxon>Eggerthellaceae</taxon>
        <taxon>Gordonibacter</taxon>
    </lineage>
</organism>
<proteinExistence type="predicted"/>
<keyword evidence="1" id="KW-0121">Carboxypeptidase</keyword>
<accession>A0ABT7DJM0</accession>
<evidence type="ECO:0000313" key="1">
    <source>
        <dbReference type="EMBL" id="MDJ1649716.1"/>
    </source>
</evidence>
<dbReference type="Proteomes" id="UP001232750">
    <property type="component" value="Unassembled WGS sequence"/>
</dbReference>
<dbReference type="EMBL" id="JASJEU010000005">
    <property type="protein sequence ID" value="MDJ1649716.1"/>
    <property type="molecule type" value="Genomic_DNA"/>
</dbReference>
<evidence type="ECO:0000313" key="2">
    <source>
        <dbReference type="Proteomes" id="UP001232750"/>
    </source>
</evidence>
<dbReference type="RefSeq" id="WP_283831056.1">
    <property type="nucleotide sequence ID" value="NZ_JASJEU010000005.1"/>
</dbReference>